<organism evidence="3 4">
    <name type="scientific">Bradyrhizobium shewense</name>
    <dbReference type="NCBI Taxonomy" id="1761772"/>
    <lineage>
        <taxon>Bacteria</taxon>
        <taxon>Pseudomonadati</taxon>
        <taxon>Pseudomonadota</taxon>
        <taxon>Alphaproteobacteria</taxon>
        <taxon>Hyphomicrobiales</taxon>
        <taxon>Nitrobacteraceae</taxon>
        <taxon>Bradyrhizobium</taxon>
    </lineage>
</organism>
<evidence type="ECO:0000259" key="2">
    <source>
        <dbReference type="Pfam" id="PF18722"/>
    </source>
</evidence>
<evidence type="ECO:0000313" key="3">
    <source>
        <dbReference type="EMBL" id="SCB45353.1"/>
    </source>
</evidence>
<evidence type="ECO:0000259" key="1">
    <source>
        <dbReference type="Pfam" id="PF03819"/>
    </source>
</evidence>
<dbReference type="RefSeq" id="WP_091960470.1">
    <property type="nucleotide sequence ID" value="NZ_FMAI01000011.1"/>
</dbReference>
<dbReference type="SUPFAM" id="SSF101386">
    <property type="entry name" value="all-alpha NTP pyrophosphatases"/>
    <property type="match status" value="1"/>
</dbReference>
<feature type="domain" description="NTP pyrophosphohydrolase MazG-like" evidence="1">
    <location>
        <begin position="29"/>
        <end position="91"/>
    </location>
</feature>
<proteinExistence type="predicted"/>
<name>A0A1C3WZD9_9BRAD</name>
<dbReference type="InterPro" id="IPR011379">
    <property type="entry name" value="MazG-related_GP37"/>
</dbReference>
<dbReference type="InterPro" id="IPR004518">
    <property type="entry name" value="MazG-like_dom"/>
</dbReference>
<dbReference type="Pfam" id="PF18722">
    <property type="entry name" value="MazG_C"/>
    <property type="match status" value="1"/>
</dbReference>
<dbReference type="EMBL" id="FMAI01000011">
    <property type="protein sequence ID" value="SCB45353.1"/>
    <property type="molecule type" value="Genomic_DNA"/>
</dbReference>
<feature type="domain" description="MazG C-terminal" evidence="2">
    <location>
        <begin position="194"/>
        <end position="379"/>
    </location>
</feature>
<gene>
    <name evidence="3" type="ORF">GA0061098_101129</name>
</gene>
<accession>A0A1C3WZD9</accession>
<sequence length="383" mass="42652">MVKGVDRRITASDFERNAVATDKLESRLETALLGLVGEVGSLVSALKKKRRDTDGFLGYHDAVVEELGDVLWYVSAVARRGGTTLEDILSRAIGEAAGDGTVTLGALAPRSSRGIDESAFEKSLLELAGESGDLAKRYVGGNYADNVDALRGDLIKFIRPLGHAASAAEVSLDEAGSRNIAKTQESWPTQPAFPPLFDEGLHADEQLPRLLRVEVYEREVNGKKYVFQKTGGILLGDRLTDNHLPEDDYRFHDVFHLAFAAVLGWSPTTRALLKIKRKSLAAIDENEDGARANLIEEGLSTWIFETAKRHQFFANTPRLGLDLLKAVKNFVQGYEAHRLPLWMWDRSILQGYAVFRELQVHRRGIVTADLIKREVRFERWPES</sequence>
<evidence type="ECO:0000313" key="4">
    <source>
        <dbReference type="Proteomes" id="UP000199184"/>
    </source>
</evidence>
<dbReference type="CDD" id="cd11541">
    <property type="entry name" value="NTP-PPase_u4"/>
    <property type="match status" value="1"/>
</dbReference>
<dbReference type="GO" id="GO:0016787">
    <property type="term" value="F:hydrolase activity"/>
    <property type="evidence" value="ECO:0007669"/>
    <property type="project" value="UniProtKB-KW"/>
</dbReference>
<protein>
    <submittedName>
        <fullName evidence="3">MazG nucleotide pyrophosphohydrolase domain-containing protein</fullName>
    </submittedName>
</protein>
<dbReference type="AlphaFoldDB" id="A0A1C3WZD9"/>
<keyword evidence="4" id="KW-1185">Reference proteome</keyword>
<dbReference type="Pfam" id="PF03819">
    <property type="entry name" value="MazG"/>
    <property type="match status" value="1"/>
</dbReference>
<dbReference type="InterPro" id="IPR041407">
    <property type="entry name" value="MazG_C"/>
</dbReference>
<dbReference type="Gene3D" id="1.10.287.1080">
    <property type="entry name" value="MazG-like"/>
    <property type="match status" value="1"/>
</dbReference>
<keyword evidence="3" id="KW-0378">Hydrolase</keyword>
<dbReference type="Proteomes" id="UP000199184">
    <property type="component" value="Unassembled WGS sequence"/>
</dbReference>
<reference evidence="4" key="1">
    <citation type="submission" date="2016-08" db="EMBL/GenBank/DDBJ databases">
        <authorList>
            <person name="Varghese N."/>
            <person name="Submissions Spin"/>
        </authorList>
    </citation>
    <scope>NUCLEOTIDE SEQUENCE [LARGE SCALE GENOMIC DNA]</scope>
    <source>
        <strain evidence="4">ERR11</strain>
    </source>
</reference>